<dbReference type="EMBL" id="WBVQ01000002">
    <property type="protein sequence ID" value="KAB2816628.1"/>
    <property type="molecule type" value="Genomic_DNA"/>
</dbReference>
<keyword evidence="10" id="KW-1185">Reference proteome</keyword>
<reference evidence="9 10" key="1">
    <citation type="submission" date="2019-10" db="EMBL/GenBank/DDBJ databases">
        <title>Genome sequence of Phaeocystidibacter marisrubri JCM30614 (type strain).</title>
        <authorList>
            <person name="Bowman J.P."/>
        </authorList>
    </citation>
    <scope>NUCLEOTIDE SEQUENCE [LARGE SCALE GENOMIC DNA]</scope>
    <source>
        <strain evidence="9 10">JCM 30614</strain>
    </source>
</reference>
<keyword evidence="3" id="KW-0813">Transport</keyword>
<evidence type="ECO:0000256" key="5">
    <source>
        <dbReference type="ARBA" id="ARBA00022692"/>
    </source>
</evidence>
<name>A0A6L3ZGM1_9FLAO</name>
<dbReference type="InterPro" id="IPR003423">
    <property type="entry name" value="OMP_efflux"/>
</dbReference>
<dbReference type="OrthoDB" id="9771205at2"/>
<dbReference type="InterPro" id="IPR051906">
    <property type="entry name" value="TolC-like"/>
</dbReference>
<evidence type="ECO:0000256" key="1">
    <source>
        <dbReference type="ARBA" id="ARBA00004442"/>
    </source>
</evidence>
<dbReference type="GO" id="GO:0015288">
    <property type="term" value="F:porin activity"/>
    <property type="evidence" value="ECO:0007669"/>
    <property type="project" value="TreeGrafter"/>
</dbReference>
<dbReference type="GO" id="GO:1990281">
    <property type="term" value="C:efflux pump complex"/>
    <property type="evidence" value="ECO:0007669"/>
    <property type="project" value="TreeGrafter"/>
</dbReference>
<evidence type="ECO:0000313" key="10">
    <source>
        <dbReference type="Proteomes" id="UP000484164"/>
    </source>
</evidence>
<keyword evidence="6" id="KW-0472">Membrane</keyword>
<accession>A0A6L3ZGM1</accession>
<evidence type="ECO:0000313" key="9">
    <source>
        <dbReference type="EMBL" id="KAB2816628.1"/>
    </source>
</evidence>
<sequence length="437" mass="48713">MNKSILICTSLLLATYSSMAQEFVSLDSAVSRAIRENHGIVIARNNTEIASNNARPGVSGLYPTLSVGGNLNYTNNNTDQEFVTGQTQNVDGAQTVQSGANVTLSYTLFDGMRNWNSYRQAQTLEDASIANRRLTIENTVVNVISQYYEVARQEQNLNVAKEAIAISLDRYERARLRKELGAGVTLDLLNAEVDLNRDSVTYRTTYTNLQNAKRNLTTLLALEPRTNFSVDTIVNFSILQPMEVFKNAAMDQNAALIAAHRNQRANEFAVGAARSGYMPNLSVNGGYAYSRTDAEAGFLNYSQNLGWNAGLTLRWNLWDGQATQTRTDNAKLQVENSKRQTLNTEQQLMTDIENAYTTYVNALYVMRTEERNVATSQLNFDRTSESFSLGQVTNTTFREAQLNLIRSKAALLNARYTAKIAEIRLLQLSGNLIQDQP</sequence>
<evidence type="ECO:0000256" key="8">
    <source>
        <dbReference type="SAM" id="SignalP"/>
    </source>
</evidence>
<dbReference type="SUPFAM" id="SSF56954">
    <property type="entry name" value="Outer membrane efflux proteins (OEP)"/>
    <property type="match status" value="1"/>
</dbReference>
<comment type="subcellular location">
    <subcellularLocation>
        <location evidence="1">Cell outer membrane</location>
    </subcellularLocation>
</comment>
<evidence type="ECO:0000256" key="4">
    <source>
        <dbReference type="ARBA" id="ARBA00022452"/>
    </source>
</evidence>
<dbReference type="PANTHER" id="PTHR30026">
    <property type="entry name" value="OUTER MEMBRANE PROTEIN TOLC"/>
    <property type="match status" value="1"/>
</dbReference>
<keyword evidence="7" id="KW-0998">Cell outer membrane</keyword>
<dbReference type="Proteomes" id="UP000484164">
    <property type="component" value="Unassembled WGS sequence"/>
</dbReference>
<feature type="signal peptide" evidence="8">
    <location>
        <begin position="1"/>
        <end position="20"/>
    </location>
</feature>
<evidence type="ECO:0000256" key="7">
    <source>
        <dbReference type="ARBA" id="ARBA00023237"/>
    </source>
</evidence>
<keyword evidence="4" id="KW-1134">Transmembrane beta strand</keyword>
<keyword evidence="5" id="KW-0812">Transmembrane</keyword>
<evidence type="ECO:0000256" key="2">
    <source>
        <dbReference type="ARBA" id="ARBA00007613"/>
    </source>
</evidence>
<comment type="similarity">
    <text evidence="2">Belongs to the outer membrane factor (OMF) (TC 1.B.17) family.</text>
</comment>
<proteinExistence type="inferred from homology"/>
<dbReference type="PANTHER" id="PTHR30026:SF20">
    <property type="entry name" value="OUTER MEMBRANE PROTEIN TOLC"/>
    <property type="match status" value="1"/>
</dbReference>
<protein>
    <submittedName>
        <fullName evidence="9">TolC family protein</fullName>
    </submittedName>
</protein>
<dbReference type="Gene3D" id="1.20.1600.10">
    <property type="entry name" value="Outer membrane efflux proteins (OEP)"/>
    <property type="match status" value="1"/>
</dbReference>
<dbReference type="AlphaFoldDB" id="A0A6L3ZGM1"/>
<dbReference type="Pfam" id="PF02321">
    <property type="entry name" value="OEP"/>
    <property type="match status" value="2"/>
</dbReference>
<comment type="caution">
    <text evidence="9">The sequence shown here is derived from an EMBL/GenBank/DDBJ whole genome shotgun (WGS) entry which is preliminary data.</text>
</comment>
<dbReference type="GO" id="GO:0009279">
    <property type="term" value="C:cell outer membrane"/>
    <property type="evidence" value="ECO:0007669"/>
    <property type="project" value="UniProtKB-SubCell"/>
</dbReference>
<feature type="chain" id="PRO_5026738265" evidence="8">
    <location>
        <begin position="21"/>
        <end position="437"/>
    </location>
</feature>
<gene>
    <name evidence="9" type="ORF">F8C82_13180</name>
</gene>
<evidence type="ECO:0000256" key="6">
    <source>
        <dbReference type="ARBA" id="ARBA00023136"/>
    </source>
</evidence>
<organism evidence="9 10">
    <name type="scientific">Phaeocystidibacter marisrubri</name>
    <dbReference type="NCBI Taxonomy" id="1577780"/>
    <lineage>
        <taxon>Bacteria</taxon>
        <taxon>Pseudomonadati</taxon>
        <taxon>Bacteroidota</taxon>
        <taxon>Flavobacteriia</taxon>
        <taxon>Flavobacteriales</taxon>
        <taxon>Phaeocystidibacteraceae</taxon>
        <taxon>Phaeocystidibacter</taxon>
    </lineage>
</organism>
<evidence type="ECO:0000256" key="3">
    <source>
        <dbReference type="ARBA" id="ARBA00022448"/>
    </source>
</evidence>
<dbReference type="GO" id="GO:0015562">
    <property type="term" value="F:efflux transmembrane transporter activity"/>
    <property type="evidence" value="ECO:0007669"/>
    <property type="project" value="InterPro"/>
</dbReference>
<keyword evidence="8" id="KW-0732">Signal</keyword>
<dbReference type="RefSeq" id="WP_151694056.1">
    <property type="nucleotide sequence ID" value="NZ_BMGX01000001.1"/>
</dbReference>